<organism evidence="1 2">
    <name type="scientific">Dyella koreensis</name>
    <dbReference type="NCBI Taxonomy" id="311235"/>
    <lineage>
        <taxon>Bacteria</taxon>
        <taxon>Pseudomonadati</taxon>
        <taxon>Pseudomonadota</taxon>
        <taxon>Gammaproteobacteria</taxon>
        <taxon>Lysobacterales</taxon>
        <taxon>Rhodanobacteraceae</taxon>
        <taxon>Dyella</taxon>
    </lineage>
</organism>
<sequence length="100" mass="11059">MTSVTLHTFPRISVYYGFTAAQGQPGVETMHMPLADSALGRGMQRVAGMLIAKTGLDAKPAKNTETHFQLVSWRAGARSRREDELARCREQQHELASIES</sequence>
<accession>A0ABW8K9T5</accession>
<comment type="caution">
    <text evidence="1">The sequence shown here is derived from an EMBL/GenBank/DDBJ whole genome shotgun (WGS) entry which is preliminary data.</text>
</comment>
<dbReference type="EMBL" id="JADIKD010000012">
    <property type="protein sequence ID" value="MFK2919644.1"/>
    <property type="molecule type" value="Genomic_DNA"/>
</dbReference>
<keyword evidence="2" id="KW-1185">Reference proteome</keyword>
<gene>
    <name evidence="1" type="ORF">ISS97_20455</name>
</gene>
<evidence type="ECO:0000313" key="2">
    <source>
        <dbReference type="Proteomes" id="UP001620408"/>
    </source>
</evidence>
<reference evidence="1 2" key="1">
    <citation type="submission" date="2020-10" db="EMBL/GenBank/DDBJ databases">
        <title>Phylogeny of dyella-like bacteria.</title>
        <authorList>
            <person name="Fu J."/>
        </authorList>
    </citation>
    <scope>NUCLEOTIDE SEQUENCE [LARGE SCALE GENOMIC DNA]</scope>
    <source>
        <strain evidence="1 2">BB4</strain>
    </source>
</reference>
<proteinExistence type="predicted"/>
<protein>
    <submittedName>
        <fullName evidence="1">Uncharacterized protein</fullName>
    </submittedName>
</protein>
<dbReference type="RefSeq" id="WP_379984324.1">
    <property type="nucleotide sequence ID" value="NZ_JADIKD010000012.1"/>
</dbReference>
<name>A0ABW8K9T5_9GAMM</name>
<dbReference type="Proteomes" id="UP001620408">
    <property type="component" value="Unassembled WGS sequence"/>
</dbReference>
<evidence type="ECO:0000313" key="1">
    <source>
        <dbReference type="EMBL" id="MFK2919644.1"/>
    </source>
</evidence>